<dbReference type="OrthoDB" id="1850441at2759"/>
<evidence type="ECO:0000313" key="5">
    <source>
        <dbReference type="EMBL" id="KFK33724.1"/>
    </source>
</evidence>
<evidence type="ECO:0000256" key="3">
    <source>
        <dbReference type="SAM" id="MobiDB-lite"/>
    </source>
</evidence>
<dbReference type="InterPro" id="IPR003854">
    <property type="entry name" value="GASA"/>
</dbReference>
<feature type="chain" id="PRO_5001822547" description="Gibberellin-regulated family protein" evidence="4">
    <location>
        <begin position="24"/>
        <end position="145"/>
    </location>
</feature>
<gene>
    <name evidence="5" type="ordered locus">AALP_Aa5g051700</name>
</gene>
<dbReference type="PANTHER" id="PTHR23201">
    <property type="entry name" value="EXTENSIN, PROLINE-RICH PROTEIN"/>
    <property type="match status" value="1"/>
</dbReference>
<dbReference type="Pfam" id="PF02704">
    <property type="entry name" value="GASA"/>
    <property type="match status" value="1"/>
</dbReference>
<comment type="similarity">
    <text evidence="1">Belongs to the GASA family.</text>
</comment>
<dbReference type="AlphaFoldDB" id="A0A087GV22"/>
<keyword evidence="6" id="KW-1185">Reference proteome</keyword>
<dbReference type="PANTHER" id="PTHR23201:SF53">
    <property type="entry name" value="GIBBERELLIN-REGULATED PROTEIN 14"/>
    <property type="match status" value="1"/>
</dbReference>
<organism evidence="5 6">
    <name type="scientific">Arabis alpina</name>
    <name type="common">Alpine rock-cress</name>
    <dbReference type="NCBI Taxonomy" id="50452"/>
    <lineage>
        <taxon>Eukaryota</taxon>
        <taxon>Viridiplantae</taxon>
        <taxon>Streptophyta</taxon>
        <taxon>Embryophyta</taxon>
        <taxon>Tracheophyta</taxon>
        <taxon>Spermatophyta</taxon>
        <taxon>Magnoliopsida</taxon>
        <taxon>eudicotyledons</taxon>
        <taxon>Gunneridae</taxon>
        <taxon>Pentapetalae</taxon>
        <taxon>rosids</taxon>
        <taxon>malvids</taxon>
        <taxon>Brassicales</taxon>
        <taxon>Brassicaceae</taxon>
        <taxon>Arabideae</taxon>
        <taxon>Arabis</taxon>
    </lineage>
</organism>
<dbReference type="Proteomes" id="UP000029120">
    <property type="component" value="Chromosome 5"/>
</dbReference>
<dbReference type="GO" id="GO:0009740">
    <property type="term" value="P:gibberellic acid mediated signaling pathway"/>
    <property type="evidence" value="ECO:0007669"/>
    <property type="project" value="UniProtKB-KW"/>
</dbReference>
<feature type="signal peptide" evidence="4">
    <location>
        <begin position="1"/>
        <end position="23"/>
    </location>
</feature>
<evidence type="ECO:0008006" key="7">
    <source>
        <dbReference type="Google" id="ProtNLM"/>
    </source>
</evidence>
<evidence type="ECO:0000256" key="1">
    <source>
        <dbReference type="ARBA" id="ARBA00010582"/>
    </source>
</evidence>
<evidence type="ECO:0000256" key="2">
    <source>
        <dbReference type="ARBA" id="ARBA00022941"/>
    </source>
</evidence>
<accession>A0A087GV22</accession>
<evidence type="ECO:0000313" key="6">
    <source>
        <dbReference type="Proteomes" id="UP000029120"/>
    </source>
</evidence>
<dbReference type="EMBL" id="CM002873">
    <property type="protein sequence ID" value="KFK33724.1"/>
    <property type="molecule type" value="Genomic_DNA"/>
</dbReference>
<proteinExistence type="inferred from homology"/>
<reference evidence="6" key="1">
    <citation type="journal article" date="2015" name="Nat. Plants">
        <title>Genome expansion of Arabis alpina linked with retrotransposition and reduced symmetric DNA methylation.</title>
        <authorList>
            <person name="Willing E.M."/>
            <person name="Rawat V."/>
            <person name="Mandakova T."/>
            <person name="Maumus F."/>
            <person name="James G.V."/>
            <person name="Nordstroem K.J."/>
            <person name="Becker C."/>
            <person name="Warthmann N."/>
            <person name="Chica C."/>
            <person name="Szarzynska B."/>
            <person name="Zytnicki M."/>
            <person name="Albani M.C."/>
            <person name="Kiefer C."/>
            <person name="Bergonzi S."/>
            <person name="Castaings L."/>
            <person name="Mateos J.L."/>
            <person name="Berns M.C."/>
            <person name="Bujdoso N."/>
            <person name="Piofczyk T."/>
            <person name="de Lorenzo L."/>
            <person name="Barrero-Sicilia C."/>
            <person name="Mateos I."/>
            <person name="Piednoel M."/>
            <person name="Hagmann J."/>
            <person name="Chen-Min-Tao R."/>
            <person name="Iglesias-Fernandez R."/>
            <person name="Schuster S.C."/>
            <person name="Alonso-Blanco C."/>
            <person name="Roudier F."/>
            <person name="Carbonero P."/>
            <person name="Paz-Ares J."/>
            <person name="Davis S.J."/>
            <person name="Pecinka A."/>
            <person name="Quesneville H."/>
            <person name="Colot V."/>
            <person name="Lysak M.A."/>
            <person name="Weigel D."/>
            <person name="Coupland G."/>
            <person name="Schneeberger K."/>
        </authorList>
    </citation>
    <scope>NUCLEOTIDE SEQUENCE [LARGE SCALE GENOMIC DNA]</scope>
    <source>
        <strain evidence="6">cv. Pajares</strain>
    </source>
</reference>
<keyword evidence="2" id="KW-0939">Gibberellin signaling pathway</keyword>
<feature type="region of interest" description="Disordered" evidence="3">
    <location>
        <begin position="26"/>
        <end position="80"/>
    </location>
</feature>
<keyword evidence="4" id="KW-0732">Signal</keyword>
<feature type="compositionally biased region" description="Pro residues" evidence="3">
    <location>
        <begin position="29"/>
        <end position="80"/>
    </location>
</feature>
<sequence>MSNTKSLLLFFSLLFSLSLSVYSDLQVKKPPPPPLQPITPVGKPPASPQPVVTPPSQRPVKPPSPSNKPPSPPTTQPPPPVMPKDCARLCGIRCGSHGRPNVCIRACNTCCLRCKCVPPGTYGNREKCGKCYINMTTHGGRPKCP</sequence>
<name>A0A087GV22_ARAAL</name>
<protein>
    <recommendedName>
        <fullName evidence="7">Gibberellin-regulated family protein</fullName>
    </recommendedName>
</protein>
<dbReference type="OMA" id="CKAGCGE"/>
<dbReference type="eggNOG" id="ENOG502S9C8">
    <property type="taxonomic scope" value="Eukaryota"/>
</dbReference>
<dbReference type="Gramene" id="KFK33724">
    <property type="protein sequence ID" value="KFK33724"/>
    <property type="gene ID" value="AALP_AA5G051700"/>
</dbReference>
<evidence type="ECO:0000256" key="4">
    <source>
        <dbReference type="SAM" id="SignalP"/>
    </source>
</evidence>